<gene>
    <name evidence="3" type="ORF">HHL27_16775</name>
</gene>
<comment type="caution">
    <text evidence="3">The sequence shown here is derived from an EMBL/GenBank/DDBJ whole genome shotgun (WGS) entry which is preliminary data.</text>
</comment>
<feature type="transmembrane region" description="Helical" evidence="1">
    <location>
        <begin position="250"/>
        <end position="269"/>
    </location>
</feature>
<keyword evidence="2" id="KW-0732">Signal</keyword>
<feature type="transmembrane region" description="Helical" evidence="1">
    <location>
        <begin position="75"/>
        <end position="103"/>
    </location>
</feature>
<evidence type="ECO:0000313" key="4">
    <source>
        <dbReference type="Proteomes" id="UP000583556"/>
    </source>
</evidence>
<reference evidence="3 4" key="1">
    <citation type="submission" date="2020-04" db="EMBL/GenBank/DDBJ databases">
        <title>Novosphingobium sp. TW-4 isolated from soil.</title>
        <authorList>
            <person name="Dahal R.H."/>
            <person name="Chaudhary D.K."/>
        </authorList>
    </citation>
    <scope>NUCLEOTIDE SEQUENCE [LARGE SCALE GENOMIC DNA]</scope>
    <source>
        <strain evidence="3 4">TW-4</strain>
    </source>
</reference>
<protein>
    <recommendedName>
        <fullName evidence="5">DUF2029 domain-containing protein</fullName>
    </recommendedName>
</protein>
<keyword evidence="1" id="KW-0472">Membrane</keyword>
<keyword evidence="4" id="KW-1185">Reference proteome</keyword>
<organism evidence="3 4">
    <name type="scientific">Novosphingobium olei</name>
    <dbReference type="NCBI Taxonomy" id="2728851"/>
    <lineage>
        <taxon>Bacteria</taxon>
        <taxon>Pseudomonadati</taxon>
        <taxon>Pseudomonadota</taxon>
        <taxon>Alphaproteobacteria</taxon>
        <taxon>Sphingomonadales</taxon>
        <taxon>Sphingomonadaceae</taxon>
        <taxon>Novosphingobium</taxon>
    </lineage>
</organism>
<proteinExistence type="predicted"/>
<name>A0A7Y0GAJ5_9SPHN</name>
<evidence type="ECO:0008006" key="5">
    <source>
        <dbReference type="Google" id="ProtNLM"/>
    </source>
</evidence>
<dbReference type="EMBL" id="JABBGM010000009">
    <property type="protein sequence ID" value="NML95331.1"/>
    <property type="molecule type" value="Genomic_DNA"/>
</dbReference>
<sequence length="330" mass="35319">MRALRLILLALFAALAVPASAAPPATNGVLVDQELYRAVTERVRHGEGFYPATITEQRARSYPVRPALAVRPPTLAYALALLPSTPARTGALVLLLFATLVVLRRTLADRPAPDALATIALTLTGLFGAFFPGAAYLHEQWSVLLLLLSLCASRKPVLMVGLAFLAVLVRETALAWLAAMVLVALWRRDWRLAGLASGAIAAAGGLWLVHAHFAAAQVTAADVASPGWVRFQGLTLVIDALRRNLALYPLPGWLLLGVVAASLLAMLRWGEARERIAAVGSAGFIAALTVFGREDNGYWGFMIAPFVLWGVPLMVRSVAARLLMPTPDRA</sequence>
<dbReference type="Proteomes" id="UP000583556">
    <property type="component" value="Unassembled WGS sequence"/>
</dbReference>
<dbReference type="AlphaFoldDB" id="A0A7Y0GAJ5"/>
<accession>A0A7Y0GAJ5</accession>
<evidence type="ECO:0000313" key="3">
    <source>
        <dbReference type="EMBL" id="NML95331.1"/>
    </source>
</evidence>
<evidence type="ECO:0000256" key="1">
    <source>
        <dbReference type="SAM" id="Phobius"/>
    </source>
</evidence>
<evidence type="ECO:0000256" key="2">
    <source>
        <dbReference type="SAM" id="SignalP"/>
    </source>
</evidence>
<feature type="transmembrane region" description="Helical" evidence="1">
    <location>
        <begin position="157"/>
        <end position="185"/>
    </location>
</feature>
<keyword evidence="1" id="KW-1133">Transmembrane helix</keyword>
<dbReference type="RefSeq" id="WP_169494540.1">
    <property type="nucleotide sequence ID" value="NZ_JABBGM010000009.1"/>
</dbReference>
<keyword evidence="1" id="KW-0812">Transmembrane</keyword>
<feature type="transmembrane region" description="Helical" evidence="1">
    <location>
        <begin position="115"/>
        <end position="137"/>
    </location>
</feature>
<feature type="chain" id="PRO_5030845474" description="DUF2029 domain-containing protein" evidence="2">
    <location>
        <begin position="22"/>
        <end position="330"/>
    </location>
</feature>
<feature type="transmembrane region" description="Helical" evidence="1">
    <location>
        <begin position="192"/>
        <end position="213"/>
    </location>
</feature>
<feature type="transmembrane region" description="Helical" evidence="1">
    <location>
        <begin position="298"/>
        <end position="319"/>
    </location>
</feature>
<feature type="signal peptide" evidence="2">
    <location>
        <begin position="1"/>
        <end position="21"/>
    </location>
</feature>
<feature type="transmembrane region" description="Helical" evidence="1">
    <location>
        <begin position="276"/>
        <end position="292"/>
    </location>
</feature>